<evidence type="ECO:0000313" key="3">
    <source>
        <dbReference type="Proteomes" id="UP000198960"/>
    </source>
</evidence>
<gene>
    <name evidence="2" type="ORF">SAMN05660991_03967</name>
</gene>
<dbReference type="OrthoDB" id="3402715at2"/>
<dbReference type="SUPFAM" id="SSF47413">
    <property type="entry name" value="lambda repressor-like DNA-binding domains"/>
    <property type="match status" value="1"/>
</dbReference>
<dbReference type="InterPro" id="IPR001387">
    <property type="entry name" value="Cro/C1-type_HTH"/>
</dbReference>
<evidence type="ECO:0000313" key="2">
    <source>
        <dbReference type="EMBL" id="SEP21461.1"/>
    </source>
</evidence>
<dbReference type="Proteomes" id="UP000198960">
    <property type="component" value="Unassembled WGS sequence"/>
</dbReference>
<dbReference type="CDD" id="cd00093">
    <property type="entry name" value="HTH_XRE"/>
    <property type="match status" value="1"/>
</dbReference>
<evidence type="ECO:0000259" key="1">
    <source>
        <dbReference type="PROSITE" id="PS50943"/>
    </source>
</evidence>
<dbReference type="GO" id="GO:0003677">
    <property type="term" value="F:DNA binding"/>
    <property type="evidence" value="ECO:0007669"/>
    <property type="project" value="UniProtKB-KW"/>
</dbReference>
<sequence length="76" mass="8113">MSVHLSAAVAAVVRSLLSDRGWSGRQLARETGINQATVARKLREDSPFDLDDLQAIARALSVDLLDLLGAATRLLG</sequence>
<dbReference type="PROSITE" id="PS50943">
    <property type="entry name" value="HTH_CROC1"/>
    <property type="match status" value="1"/>
</dbReference>
<organism evidence="2 3">
    <name type="scientific">Trujillonella endophytica</name>
    <dbReference type="NCBI Taxonomy" id="673521"/>
    <lineage>
        <taxon>Bacteria</taxon>
        <taxon>Bacillati</taxon>
        <taxon>Actinomycetota</taxon>
        <taxon>Actinomycetes</taxon>
        <taxon>Geodermatophilales</taxon>
        <taxon>Geodermatophilaceae</taxon>
        <taxon>Trujillonella</taxon>
    </lineage>
</organism>
<name>A0A1H8W1E6_9ACTN</name>
<dbReference type="InterPro" id="IPR010982">
    <property type="entry name" value="Lambda_DNA-bd_dom_sf"/>
</dbReference>
<reference evidence="3" key="1">
    <citation type="submission" date="2016-10" db="EMBL/GenBank/DDBJ databases">
        <authorList>
            <person name="Varghese N."/>
            <person name="Submissions S."/>
        </authorList>
    </citation>
    <scope>NUCLEOTIDE SEQUENCE [LARGE SCALE GENOMIC DNA]</scope>
    <source>
        <strain evidence="3">DSM 45413</strain>
    </source>
</reference>
<dbReference type="EMBL" id="FOEE01000015">
    <property type="protein sequence ID" value="SEP21461.1"/>
    <property type="molecule type" value="Genomic_DNA"/>
</dbReference>
<dbReference type="AlphaFoldDB" id="A0A1H8W1E6"/>
<dbReference type="SMART" id="SM00530">
    <property type="entry name" value="HTH_XRE"/>
    <property type="match status" value="1"/>
</dbReference>
<accession>A0A1H8W1E6</accession>
<protein>
    <submittedName>
        <fullName evidence="2">DNA-binding transcriptional regulator, XRE family</fullName>
    </submittedName>
</protein>
<keyword evidence="3" id="KW-1185">Reference proteome</keyword>
<keyword evidence="2" id="KW-0238">DNA-binding</keyword>
<proteinExistence type="predicted"/>
<dbReference type="Pfam" id="PF13443">
    <property type="entry name" value="HTH_26"/>
    <property type="match status" value="1"/>
</dbReference>
<dbReference type="Gene3D" id="1.10.260.40">
    <property type="entry name" value="lambda repressor-like DNA-binding domains"/>
    <property type="match status" value="1"/>
</dbReference>
<feature type="domain" description="HTH cro/C1-type" evidence="1">
    <location>
        <begin position="13"/>
        <end position="67"/>
    </location>
</feature>